<evidence type="ECO:0000256" key="1">
    <source>
        <dbReference type="ARBA" id="ARBA00000900"/>
    </source>
</evidence>
<dbReference type="PANTHER" id="PTHR33389">
    <property type="entry name" value="FAMILY PROTEIN, PUTATIVE (DUF2921)-RELATED"/>
    <property type="match status" value="1"/>
</dbReference>
<dbReference type="Proteomes" id="UP001552299">
    <property type="component" value="Unassembled WGS sequence"/>
</dbReference>
<feature type="domain" description="DUF2921" evidence="12">
    <location>
        <begin position="523"/>
        <end position="723"/>
    </location>
</feature>
<feature type="transmembrane region" description="Helical" evidence="10">
    <location>
        <begin position="827"/>
        <end position="845"/>
    </location>
</feature>
<comment type="catalytic activity">
    <reaction evidence="1">
        <text>S-ubiquitinyl-[E2 ubiquitin-conjugating enzyme]-L-cysteine + [acceptor protein]-L-lysine = [E2 ubiquitin-conjugating enzyme]-L-cysteine + N(6)-ubiquitinyl-[acceptor protein]-L-lysine.</text>
        <dbReference type="EC" id="2.3.2.27"/>
    </reaction>
</comment>
<feature type="domain" description="SWEET-like" evidence="11">
    <location>
        <begin position="735"/>
        <end position="1019"/>
    </location>
</feature>
<reference evidence="13 14" key="1">
    <citation type="journal article" date="2024" name="Plant Biotechnol. J.">
        <title>Dendrobium thyrsiflorum genome and its molecular insights into genes involved in important horticultural traits.</title>
        <authorList>
            <person name="Chen B."/>
            <person name="Wang J.Y."/>
            <person name="Zheng P.J."/>
            <person name="Li K.L."/>
            <person name="Liang Y.M."/>
            <person name="Chen X.F."/>
            <person name="Zhang C."/>
            <person name="Zhao X."/>
            <person name="He X."/>
            <person name="Zhang G.Q."/>
            <person name="Liu Z.J."/>
            <person name="Xu Q."/>
        </authorList>
    </citation>
    <scope>NUCLEOTIDE SEQUENCE [LARGE SCALE GENOMIC DNA]</scope>
    <source>
        <strain evidence="13">GZMU011</strain>
    </source>
</reference>
<feature type="transmembrane region" description="Helical" evidence="10">
    <location>
        <begin position="871"/>
        <end position="892"/>
    </location>
</feature>
<evidence type="ECO:0000256" key="8">
    <source>
        <dbReference type="ARBA" id="ARBA00022989"/>
    </source>
</evidence>
<evidence type="ECO:0000256" key="6">
    <source>
        <dbReference type="ARBA" id="ARBA00022692"/>
    </source>
</evidence>
<keyword evidence="14" id="KW-1185">Reference proteome</keyword>
<evidence type="ECO:0000313" key="13">
    <source>
        <dbReference type="EMBL" id="KAL0915346.1"/>
    </source>
</evidence>
<dbReference type="EC" id="2.3.2.27" evidence="4"/>
<feature type="domain" description="DUF2921" evidence="12">
    <location>
        <begin position="303"/>
        <end position="484"/>
    </location>
</feature>
<keyword evidence="9 10" id="KW-0472">Membrane</keyword>
<comment type="caution">
    <text evidence="13">The sequence shown here is derived from an EMBL/GenBank/DDBJ whole genome shotgun (WGS) entry which is preliminary data.</text>
</comment>
<dbReference type="GO" id="GO:0012505">
    <property type="term" value="C:endomembrane system"/>
    <property type="evidence" value="ECO:0007669"/>
    <property type="project" value="UniProtKB-SubCell"/>
</dbReference>
<comment type="pathway">
    <text evidence="3">Protein modification; protein ubiquitination.</text>
</comment>
<proteinExistence type="predicted"/>
<dbReference type="InterPro" id="IPR021319">
    <property type="entry name" value="DUF2921"/>
</dbReference>
<comment type="subcellular location">
    <subcellularLocation>
        <location evidence="2">Endomembrane system</location>
        <topology evidence="2">Multi-pass membrane protein</topology>
    </subcellularLocation>
</comment>
<dbReference type="EMBL" id="JANQDX010000012">
    <property type="protein sequence ID" value="KAL0915346.1"/>
    <property type="molecule type" value="Genomic_DNA"/>
</dbReference>
<keyword evidence="6 10" id="KW-0812">Transmembrane</keyword>
<evidence type="ECO:0000256" key="9">
    <source>
        <dbReference type="ARBA" id="ARBA00023136"/>
    </source>
</evidence>
<protein>
    <recommendedName>
        <fullName evidence="4">RING-type E3 ubiquitin transferase</fullName>
        <ecNumber evidence="4">2.3.2.27</ecNumber>
    </recommendedName>
</protein>
<gene>
    <name evidence="13" type="ORF">M5K25_015758</name>
</gene>
<evidence type="ECO:0000256" key="2">
    <source>
        <dbReference type="ARBA" id="ARBA00004127"/>
    </source>
</evidence>
<dbReference type="InterPro" id="IPR057425">
    <property type="entry name" value="DUF2921_N"/>
</dbReference>
<keyword evidence="7" id="KW-0833">Ubl conjugation pathway</keyword>
<feature type="transmembrane region" description="Helical" evidence="10">
    <location>
        <begin position="743"/>
        <end position="767"/>
    </location>
</feature>
<evidence type="ECO:0000259" key="12">
    <source>
        <dbReference type="Pfam" id="PF25333"/>
    </source>
</evidence>
<evidence type="ECO:0000256" key="3">
    <source>
        <dbReference type="ARBA" id="ARBA00004906"/>
    </source>
</evidence>
<evidence type="ECO:0000259" key="11">
    <source>
        <dbReference type="Pfam" id="PF11145"/>
    </source>
</evidence>
<evidence type="ECO:0000313" key="14">
    <source>
        <dbReference type="Proteomes" id="UP001552299"/>
    </source>
</evidence>
<sequence length="1073" mass="121659">MKFSEISAFSVESAMGSHKITPYWVQNLCFLFFLMFITVKSKLNPFAESQDPYVTHYYTRFTEVEKACKPVLSHSSSSLNFDAKRANSIKAELSFIKGDWRQELGESPLMPFDDSDLLQNSLILSDPLRLVTFSLTHFDPDNHGRSMNISGVLSIGLSRNGTVPVGGPVVFPGFRIWPGSSELVIVFEGVYTESEENGGERVLCLLGHSKLPSRQQDSVDPWDWAKKSNSSNIQPQLVQDDNILLNLRYPKTFMLTSRAVRGELSSLNDKSSRKYFDVVHLTSQLGAYSNYQFASEKFIYKTCDNSQTESLTRKVEVYKGDRFCERLDSLVSGEFLKVVPNWNCNSTDEYCSKLGPFESNRQIKASDGGFANVGLMMQDVRCEQIISAKNSLYARVSAVFRVVPPLQNHYWVSQRSGLDGSTLSAEGIWNSSTGQLCMVGCLGLAKDGCHSHIYLYVPTSFSIKQRNLLYGKISSINETNSLYYPLTFELPVHPSQLSMKFSRFPPPAYIYSKIKFAGAFLERSEPFEFSTIVKKSLLSYPKKGDESDESISLSNLADDLTLYVSAIPDPLPENPVAKPFLQLEILSIGSLFHRFWAYQNASTLEGSDQSFDKTSTTEKQLLLNVSAELTLSEKLYSNVSLLYLEGLYNPIDGKMYLIGCRDARASWKILFDSMDLEDGLDCLIEVKVEYPPTRARWFMNPVAKVFITSKRNDDDPLHFSPIKLQTLPIFYQKQKEDILSRRGVEGILCILTLSMAIACILSQLFYIRDSSSVLPYISLIMLGVQALGYSIPLITGAETLFARIAYDSYETPSQGFEKNQRFQIIDYMVKILVLSAFLLTIRLGQKVWKSRIRLLTHAPLEPRRVPSDRNVILISLIIHFIGFLIVLIVHGINDSRRATSTETYIEANGNRHKLHDSVVQIEEYIGLVQDFFLLPQIIGNYLWRVNCKPLRKSYYVGITLVRILPHIYDYLRAPVFNPYFSQDYEFVNPSLDFYSKFGDIAIPVAAIVFAVIIFIQQRWRYEKHRHGVQSSEKKLMPLHSGVYERLPSIAFETELVSGANETPMEDTLSKDGN</sequence>
<feature type="domain" description="DUF2921" evidence="12">
    <location>
        <begin position="64"/>
        <end position="279"/>
    </location>
</feature>
<dbReference type="Pfam" id="PF25333">
    <property type="entry name" value="DUF2921_N"/>
    <property type="match status" value="3"/>
</dbReference>
<dbReference type="PANTHER" id="PTHR33389:SF4">
    <property type="entry name" value="PII, URIDYLYLTRANSFERASE (DUF2921)"/>
    <property type="match status" value="1"/>
</dbReference>
<evidence type="ECO:0000256" key="10">
    <source>
        <dbReference type="SAM" id="Phobius"/>
    </source>
</evidence>
<name>A0ABD0URN4_DENTH</name>
<keyword evidence="5" id="KW-0808">Transferase</keyword>
<keyword evidence="8 10" id="KW-1133">Transmembrane helix</keyword>
<feature type="transmembrane region" description="Helical" evidence="10">
    <location>
        <begin position="993"/>
        <end position="1015"/>
    </location>
</feature>
<dbReference type="GO" id="GO:0061630">
    <property type="term" value="F:ubiquitin protein ligase activity"/>
    <property type="evidence" value="ECO:0007669"/>
    <property type="project" value="UniProtKB-EC"/>
</dbReference>
<feature type="transmembrane region" description="Helical" evidence="10">
    <location>
        <begin position="773"/>
        <end position="794"/>
    </location>
</feature>
<organism evidence="13 14">
    <name type="scientific">Dendrobium thyrsiflorum</name>
    <name type="common">Pinecone-like raceme dendrobium</name>
    <name type="synonym">Orchid</name>
    <dbReference type="NCBI Taxonomy" id="117978"/>
    <lineage>
        <taxon>Eukaryota</taxon>
        <taxon>Viridiplantae</taxon>
        <taxon>Streptophyta</taxon>
        <taxon>Embryophyta</taxon>
        <taxon>Tracheophyta</taxon>
        <taxon>Spermatophyta</taxon>
        <taxon>Magnoliopsida</taxon>
        <taxon>Liliopsida</taxon>
        <taxon>Asparagales</taxon>
        <taxon>Orchidaceae</taxon>
        <taxon>Epidendroideae</taxon>
        <taxon>Malaxideae</taxon>
        <taxon>Dendrobiinae</taxon>
        <taxon>Dendrobium</taxon>
    </lineage>
</organism>
<evidence type="ECO:0000256" key="7">
    <source>
        <dbReference type="ARBA" id="ARBA00022786"/>
    </source>
</evidence>
<evidence type="ECO:0000256" key="4">
    <source>
        <dbReference type="ARBA" id="ARBA00012483"/>
    </source>
</evidence>
<accession>A0ABD0URN4</accession>
<evidence type="ECO:0000256" key="5">
    <source>
        <dbReference type="ARBA" id="ARBA00022679"/>
    </source>
</evidence>
<dbReference type="AlphaFoldDB" id="A0ABD0URN4"/>
<dbReference type="Pfam" id="PF11145">
    <property type="entry name" value="DUF2921"/>
    <property type="match status" value="1"/>
</dbReference>